<keyword evidence="3" id="KW-1185">Reference proteome</keyword>
<dbReference type="Proteomes" id="UP000239532">
    <property type="component" value="Unassembled WGS sequence"/>
</dbReference>
<evidence type="ECO:0000256" key="1">
    <source>
        <dbReference type="SAM" id="Phobius"/>
    </source>
</evidence>
<comment type="caution">
    <text evidence="2">The sequence shown here is derived from an EMBL/GenBank/DDBJ whole genome shotgun (WGS) entry which is preliminary data.</text>
</comment>
<gene>
    <name evidence="2" type="ORF">BST86_12405</name>
</gene>
<keyword evidence="1" id="KW-1133">Transmembrane helix</keyword>
<organism evidence="2 3">
    <name type="scientific">Nonlabens agnitus</name>
    <dbReference type="NCBI Taxonomy" id="870484"/>
    <lineage>
        <taxon>Bacteria</taxon>
        <taxon>Pseudomonadati</taxon>
        <taxon>Bacteroidota</taxon>
        <taxon>Flavobacteriia</taxon>
        <taxon>Flavobacteriales</taxon>
        <taxon>Flavobacteriaceae</taxon>
        <taxon>Nonlabens</taxon>
    </lineage>
</organism>
<dbReference type="EMBL" id="MQUC01000003">
    <property type="protein sequence ID" value="PRP67839.1"/>
    <property type="molecule type" value="Genomic_DNA"/>
</dbReference>
<name>A0A2S9WWI3_9FLAO</name>
<protein>
    <submittedName>
        <fullName evidence="2">Uncharacterized protein</fullName>
    </submittedName>
</protein>
<proteinExistence type="predicted"/>
<accession>A0A2S9WWI3</accession>
<feature type="transmembrane region" description="Helical" evidence="1">
    <location>
        <begin position="117"/>
        <end position="134"/>
    </location>
</feature>
<keyword evidence="1" id="KW-0472">Membrane</keyword>
<evidence type="ECO:0000313" key="3">
    <source>
        <dbReference type="Proteomes" id="UP000239532"/>
    </source>
</evidence>
<dbReference type="RefSeq" id="WP_105983539.1">
    <property type="nucleotide sequence ID" value="NZ_MQUC01000003.1"/>
</dbReference>
<dbReference type="AlphaFoldDB" id="A0A2S9WWI3"/>
<evidence type="ECO:0000313" key="2">
    <source>
        <dbReference type="EMBL" id="PRP67839.1"/>
    </source>
</evidence>
<feature type="transmembrane region" description="Helical" evidence="1">
    <location>
        <begin position="12"/>
        <end position="36"/>
    </location>
</feature>
<sequence>MTTRTAPPTVFWIISFLMLLWSVADLTVFVLDTFMANPPSFDNNSVTNVANDELPLWYVGVLAFAIVTGTASSIFLIMRKKIAALLASISFVAVIMDVAFTQFAFSLVDNSLYNWDVLYIILFFDLTLLFFTHYSKWKNWIA</sequence>
<feature type="transmembrane region" description="Helical" evidence="1">
    <location>
        <begin position="56"/>
        <end position="77"/>
    </location>
</feature>
<keyword evidence="1" id="KW-0812">Transmembrane</keyword>
<dbReference type="OrthoDB" id="1143964at2"/>
<reference evidence="2 3" key="1">
    <citation type="submission" date="2016-11" db="EMBL/GenBank/DDBJ databases">
        <title>Trade-off between light-utilization and light-protection in marine flavobacteria.</title>
        <authorList>
            <person name="Kumagai Y."/>
        </authorList>
    </citation>
    <scope>NUCLEOTIDE SEQUENCE [LARGE SCALE GENOMIC DNA]</scope>
    <source>
        <strain evidence="2 3">JCM 17109</strain>
    </source>
</reference>
<feature type="transmembrane region" description="Helical" evidence="1">
    <location>
        <begin position="84"/>
        <end position="105"/>
    </location>
</feature>